<sequence length="67" mass="7236">MAAILNWWDGVELWLTGLPFVVQTAVVMPVVLALAYGSALVLDGTLGWGITGLRRLRHASADEVESE</sequence>
<evidence type="ECO:0000313" key="3">
    <source>
        <dbReference type="Proteomes" id="UP001635817"/>
    </source>
</evidence>
<organism evidence="2 3">
    <name type="scientific">Mycolicibacterium septicum</name>
    <dbReference type="NCBI Taxonomy" id="98668"/>
    <lineage>
        <taxon>Bacteria</taxon>
        <taxon>Bacillati</taxon>
        <taxon>Actinomycetota</taxon>
        <taxon>Actinomycetes</taxon>
        <taxon>Mycobacteriales</taxon>
        <taxon>Mycobacteriaceae</taxon>
        <taxon>Mycolicibacterium</taxon>
    </lineage>
</organism>
<gene>
    <name evidence="2" type="ORF">ACK4CP_28385</name>
</gene>
<name>A0ABW9M506_9MYCO</name>
<dbReference type="RefSeq" id="WP_409552465.1">
    <property type="nucleotide sequence ID" value="NZ_JBKBDE010000012.1"/>
</dbReference>
<keyword evidence="1" id="KW-0812">Transmembrane</keyword>
<evidence type="ECO:0000256" key="1">
    <source>
        <dbReference type="SAM" id="Phobius"/>
    </source>
</evidence>
<reference evidence="2 3" key="1">
    <citation type="submission" date="2024-12" db="EMBL/GenBank/DDBJ databases">
        <title>The coexistence of Mycolicibacterium septicum and Mycolicibacterium nivoides in clinical samples.</title>
        <authorList>
            <person name="Wang C."/>
            <person name="Feng Y."/>
            <person name="Zong Z."/>
        </authorList>
    </citation>
    <scope>NUCLEOTIDE SEQUENCE [LARGE SCALE GENOMIC DNA]</scope>
    <source>
        <strain evidence="2 3">120310</strain>
    </source>
</reference>
<proteinExistence type="predicted"/>
<comment type="caution">
    <text evidence="2">The sequence shown here is derived from an EMBL/GenBank/DDBJ whole genome shotgun (WGS) entry which is preliminary data.</text>
</comment>
<feature type="transmembrane region" description="Helical" evidence="1">
    <location>
        <begin position="20"/>
        <end position="48"/>
    </location>
</feature>
<keyword evidence="1" id="KW-0472">Membrane</keyword>
<dbReference type="EMBL" id="JBKBDE010000012">
    <property type="protein sequence ID" value="MFN6554337.1"/>
    <property type="molecule type" value="Genomic_DNA"/>
</dbReference>
<dbReference type="Proteomes" id="UP001635817">
    <property type="component" value="Unassembled WGS sequence"/>
</dbReference>
<keyword evidence="1" id="KW-1133">Transmembrane helix</keyword>
<protein>
    <submittedName>
        <fullName evidence="2">Uncharacterized protein</fullName>
    </submittedName>
</protein>
<keyword evidence="3" id="KW-1185">Reference proteome</keyword>
<evidence type="ECO:0000313" key="2">
    <source>
        <dbReference type="EMBL" id="MFN6554337.1"/>
    </source>
</evidence>
<accession>A0ABW9M506</accession>